<sequence>MCGNFIDSRDYSLKSNKPKVQFTAITHKHVSTNCRLHLEVQEQHHFTSKGKEKRKTRN</sequence>
<gene>
    <name evidence="1" type="ORF">OCBIM_22008367mg</name>
</gene>
<reference evidence="1" key="1">
    <citation type="submission" date="2015-07" db="EMBL/GenBank/DDBJ databases">
        <title>MeaNS - Measles Nucleotide Surveillance Program.</title>
        <authorList>
            <person name="Tran T."/>
            <person name="Druce J."/>
        </authorList>
    </citation>
    <scope>NUCLEOTIDE SEQUENCE</scope>
    <source>
        <strain evidence="1">UCB-OBI-ISO-001</strain>
        <tissue evidence="1">Gonad</tissue>
    </source>
</reference>
<dbReference type="AlphaFoldDB" id="A0A0L8HR16"/>
<name>A0A0L8HR16_OCTBM</name>
<dbReference type="EMBL" id="KQ417498">
    <property type="protein sequence ID" value="KOF91637.1"/>
    <property type="molecule type" value="Genomic_DNA"/>
</dbReference>
<evidence type="ECO:0000313" key="1">
    <source>
        <dbReference type="EMBL" id="KOF91637.1"/>
    </source>
</evidence>
<protein>
    <submittedName>
        <fullName evidence="1">Uncharacterized protein</fullName>
    </submittedName>
</protein>
<accession>A0A0L8HR16</accession>
<proteinExistence type="predicted"/>
<organism evidence="1">
    <name type="scientific">Octopus bimaculoides</name>
    <name type="common">California two-spotted octopus</name>
    <dbReference type="NCBI Taxonomy" id="37653"/>
    <lineage>
        <taxon>Eukaryota</taxon>
        <taxon>Metazoa</taxon>
        <taxon>Spiralia</taxon>
        <taxon>Lophotrochozoa</taxon>
        <taxon>Mollusca</taxon>
        <taxon>Cephalopoda</taxon>
        <taxon>Coleoidea</taxon>
        <taxon>Octopodiformes</taxon>
        <taxon>Octopoda</taxon>
        <taxon>Incirrata</taxon>
        <taxon>Octopodidae</taxon>
        <taxon>Octopus</taxon>
    </lineage>
</organism>